<proteinExistence type="predicted"/>
<sequence>MSEKDKVYGMDSPIQPNETSTFVKATDMEISQNSNNFDFRIYNELDDFAAEVLEGKKLVNYINTRREYFFEPKEAIFNTFGEEESGETIKTFSDFYYQYLAKKADSFLYRFMSKGYTEGLKKLVEKKGIDPNELDVNWESIKSKEEKYEESLIDILYAILNYELKAYGMEIFGINMGYESTLYFIIPEKSFLRLNRESELFTIFDIGFLETIYNEIYEVTGDLGIENVEIGDFIEKKDDNEYHTLFADSSKNCIIKDIDEDDETMVKIIL</sequence>
<dbReference type="EMBL" id="CP165644">
    <property type="protein sequence ID" value="XDU67485.1"/>
    <property type="molecule type" value="Genomic_DNA"/>
</dbReference>
<dbReference type="RefSeq" id="WP_369711671.1">
    <property type="nucleotide sequence ID" value="NZ_CP165644.1"/>
</dbReference>
<dbReference type="AlphaFoldDB" id="A0AB39VJN3"/>
<name>A0AB39VJN3_9FUSO</name>
<protein>
    <submittedName>
        <fullName evidence="1">Uncharacterized protein</fullName>
    </submittedName>
</protein>
<organism evidence="1">
    <name type="scientific">Leptotrichia rugosa</name>
    <dbReference type="NCBI Taxonomy" id="3239302"/>
    <lineage>
        <taxon>Bacteria</taxon>
        <taxon>Fusobacteriati</taxon>
        <taxon>Fusobacteriota</taxon>
        <taxon>Fusobacteriia</taxon>
        <taxon>Fusobacteriales</taxon>
        <taxon>Leptotrichiaceae</taxon>
        <taxon>Leptotrichia</taxon>
    </lineage>
</organism>
<gene>
    <name evidence="1" type="ORF">AB8B22_03460</name>
</gene>
<accession>A0AB39VJN3</accession>
<dbReference type="KEGG" id="lrug:AB8B22_03460"/>
<reference evidence="1" key="1">
    <citation type="submission" date="2024-07" db="EMBL/GenBank/DDBJ databases">
        <authorList>
            <person name="Li X.-J."/>
            <person name="Wang X."/>
        </authorList>
    </citation>
    <scope>NUCLEOTIDE SEQUENCE</scope>
    <source>
        <strain evidence="1">HSP-334</strain>
    </source>
</reference>
<evidence type="ECO:0000313" key="1">
    <source>
        <dbReference type="EMBL" id="XDU67485.1"/>
    </source>
</evidence>